<keyword evidence="2" id="KW-0378">Hydrolase</keyword>
<comment type="similarity">
    <text evidence="1">Belongs to the peptidase S58 family.</text>
</comment>
<keyword evidence="3" id="KW-1185">Reference proteome</keyword>
<proteinExistence type="inferred from homology"/>
<evidence type="ECO:0000313" key="2">
    <source>
        <dbReference type="EMBL" id="SHJ10307.1"/>
    </source>
</evidence>
<dbReference type="Gene3D" id="3.60.70.12">
    <property type="entry name" value="L-amino peptidase D-ALA esterase/amidase"/>
    <property type="match status" value="1"/>
</dbReference>
<dbReference type="PANTHER" id="PTHR36512">
    <property type="entry name" value="D-AMINOPEPTIDASE"/>
    <property type="match status" value="1"/>
</dbReference>
<evidence type="ECO:0000256" key="1">
    <source>
        <dbReference type="ARBA" id="ARBA00007068"/>
    </source>
</evidence>
<dbReference type="RefSeq" id="WP_073026434.1">
    <property type="nucleotide sequence ID" value="NZ_FQZS01000016.1"/>
</dbReference>
<dbReference type="InterPro" id="IPR016117">
    <property type="entry name" value="ArgJ-like_dom_sf"/>
</dbReference>
<gene>
    <name evidence="2" type="ORF">SAMN02745176_02395</name>
</gene>
<dbReference type="CDD" id="cd02253">
    <property type="entry name" value="DmpA"/>
    <property type="match status" value="1"/>
</dbReference>
<dbReference type="AlphaFoldDB" id="A0A1M6GK15"/>
<dbReference type="PANTHER" id="PTHR36512:SF3">
    <property type="entry name" value="BLR5678 PROTEIN"/>
    <property type="match status" value="1"/>
</dbReference>
<keyword evidence="2" id="KW-0645">Protease</keyword>
<keyword evidence="2" id="KW-0031">Aminopeptidase</keyword>
<dbReference type="InterPro" id="IPR005321">
    <property type="entry name" value="Peptidase_S58_DmpA"/>
</dbReference>
<protein>
    <submittedName>
        <fullName evidence="2">D-aminopeptidase</fullName>
    </submittedName>
</protein>
<organism evidence="2 3">
    <name type="scientific">Lutispora thermophila DSM 19022</name>
    <dbReference type="NCBI Taxonomy" id="1122184"/>
    <lineage>
        <taxon>Bacteria</taxon>
        <taxon>Bacillati</taxon>
        <taxon>Bacillota</taxon>
        <taxon>Clostridia</taxon>
        <taxon>Lutisporales</taxon>
        <taxon>Lutisporaceae</taxon>
        <taxon>Lutispora</taxon>
    </lineage>
</organism>
<evidence type="ECO:0000313" key="3">
    <source>
        <dbReference type="Proteomes" id="UP000184442"/>
    </source>
</evidence>
<dbReference type="SUPFAM" id="SSF56266">
    <property type="entry name" value="DmpA/ArgJ-like"/>
    <property type="match status" value="1"/>
</dbReference>
<reference evidence="2 3" key="1">
    <citation type="submission" date="2016-11" db="EMBL/GenBank/DDBJ databases">
        <authorList>
            <person name="Jaros S."/>
            <person name="Januszkiewicz K."/>
            <person name="Wedrychowicz H."/>
        </authorList>
    </citation>
    <scope>NUCLEOTIDE SEQUENCE [LARGE SCALE GENOMIC DNA]</scope>
    <source>
        <strain evidence="2 3">DSM 19022</strain>
    </source>
</reference>
<dbReference type="Pfam" id="PF03576">
    <property type="entry name" value="Peptidase_S58"/>
    <property type="match status" value="1"/>
</dbReference>
<dbReference type="STRING" id="1122184.SAMN02745176_02395"/>
<sequence>MLKPKRIEDYGIIIGQLPKGKLNKITDVEGIRVGHCTIDTEENKTGVTVILPINDNIFTNKLVAASYVLNGFGKTTGLIQIDELGTLESIIALTNTLNVGPVYDAVVEYMIEQCKKENIELQSVNPVICECNDSYLNNIQLRAVKKEHVFKAIENACIDFEEGDIGAGKGMSCHQLKGGIGSASRIVKLDGKDYTIGVLVLSNHGRLEDFMINGDRIGSRISRSISAENVPDKGSIISIIATDVPLCSRQLKRICKRAGVGLARLGSYIGHGSGEIMIAFSTANILKANGENEIIDVKVLKEEKIDIIFRAVAECEEEAVLNSMITSSKVVGYKGKSRDTLKDYIEVR</sequence>
<dbReference type="EMBL" id="FQZS01000016">
    <property type="protein sequence ID" value="SHJ10307.1"/>
    <property type="molecule type" value="Genomic_DNA"/>
</dbReference>
<dbReference type="OrthoDB" id="9770388at2"/>
<dbReference type="Proteomes" id="UP000184442">
    <property type="component" value="Unassembled WGS sequence"/>
</dbReference>
<name>A0A1M6GK15_9FIRM</name>
<accession>A0A1M6GK15</accession>
<dbReference type="GO" id="GO:0004177">
    <property type="term" value="F:aminopeptidase activity"/>
    <property type="evidence" value="ECO:0007669"/>
    <property type="project" value="UniProtKB-KW"/>
</dbReference>